<feature type="transmembrane region" description="Helical" evidence="2">
    <location>
        <begin position="115"/>
        <end position="133"/>
    </location>
</feature>
<comment type="caution">
    <text evidence="3">The sequence shown here is derived from an EMBL/GenBank/DDBJ whole genome shotgun (WGS) entry which is preliminary data.</text>
</comment>
<protein>
    <submittedName>
        <fullName evidence="3">Uncharacterized protein</fullName>
    </submittedName>
</protein>
<evidence type="ECO:0000256" key="2">
    <source>
        <dbReference type="SAM" id="Phobius"/>
    </source>
</evidence>
<name>A0A495Y4U0_9MICO</name>
<evidence type="ECO:0000313" key="4">
    <source>
        <dbReference type="Proteomes" id="UP000278440"/>
    </source>
</evidence>
<dbReference type="AlphaFoldDB" id="A0A495Y4U0"/>
<proteinExistence type="predicted"/>
<evidence type="ECO:0000256" key="1">
    <source>
        <dbReference type="SAM" id="MobiDB-lite"/>
    </source>
</evidence>
<sequence length="270" mass="27551">MRTGRPPVPVVPVAAAVLAAAGSLLSVAQLVWPVSAIVYDPPEGDRSTSGLALDPSPVRTLLWTWGRSRVEGPDLGGVDFTGAGNVLLLVGLAVAVALGLGGAALFWWVRRPGALPVGAVGVTVAATAVLGQAAERVGQQQVFGPGARVETTWAGHVQTVAALLLVAAVVVALWPAGRSLVLEGVGRVRARRGPRPDEGSSADLAPDAGADAGPGRPRVGVARLDPAPTGDGAPARPDRRRGRVVDGPPVGFSDDEAYGPTDRAPRHPRR</sequence>
<feature type="transmembrane region" description="Helical" evidence="2">
    <location>
        <begin position="153"/>
        <end position="174"/>
    </location>
</feature>
<dbReference type="Proteomes" id="UP000278440">
    <property type="component" value="Unassembled WGS sequence"/>
</dbReference>
<dbReference type="RefSeq" id="WP_147431643.1">
    <property type="nucleotide sequence ID" value="NZ_RBXT01000001.1"/>
</dbReference>
<feature type="transmembrane region" description="Helical" evidence="2">
    <location>
        <begin position="86"/>
        <end position="108"/>
    </location>
</feature>
<keyword evidence="4" id="KW-1185">Reference proteome</keyword>
<feature type="region of interest" description="Disordered" evidence="1">
    <location>
        <begin position="190"/>
        <end position="270"/>
    </location>
</feature>
<feature type="compositionally biased region" description="Low complexity" evidence="1">
    <location>
        <begin position="202"/>
        <end position="218"/>
    </location>
</feature>
<dbReference type="EMBL" id="RBXT01000001">
    <property type="protein sequence ID" value="RKT80018.1"/>
    <property type="molecule type" value="Genomic_DNA"/>
</dbReference>
<accession>A0A495Y4U0</accession>
<reference evidence="3 4" key="1">
    <citation type="submission" date="2018-10" db="EMBL/GenBank/DDBJ databases">
        <title>Sequencing the genomes of 1000 actinobacteria strains.</title>
        <authorList>
            <person name="Klenk H.-P."/>
        </authorList>
    </citation>
    <scope>NUCLEOTIDE SEQUENCE [LARGE SCALE GENOMIC DNA]</scope>
    <source>
        <strain evidence="3 4">DSM 44267</strain>
    </source>
</reference>
<gene>
    <name evidence="3" type="ORF">DFJ68_3497</name>
</gene>
<keyword evidence="2" id="KW-0472">Membrane</keyword>
<evidence type="ECO:0000313" key="3">
    <source>
        <dbReference type="EMBL" id="RKT80018.1"/>
    </source>
</evidence>
<keyword evidence="2" id="KW-0812">Transmembrane</keyword>
<organism evidence="3 4">
    <name type="scientific">Terracoccus luteus</name>
    <dbReference type="NCBI Taxonomy" id="53356"/>
    <lineage>
        <taxon>Bacteria</taxon>
        <taxon>Bacillati</taxon>
        <taxon>Actinomycetota</taxon>
        <taxon>Actinomycetes</taxon>
        <taxon>Micrococcales</taxon>
        <taxon>Intrasporangiaceae</taxon>
        <taxon>Terracoccus</taxon>
    </lineage>
</organism>
<keyword evidence="2" id="KW-1133">Transmembrane helix</keyword>